<dbReference type="WBParaSite" id="SCUD_0001271301-mRNA-1">
    <property type="protein sequence ID" value="SCUD_0001271301-mRNA-1"/>
    <property type="gene ID" value="SCUD_0001271301"/>
</dbReference>
<reference evidence="3" key="1">
    <citation type="submission" date="2016-06" db="UniProtKB">
        <authorList>
            <consortium name="WormBaseParasite"/>
        </authorList>
    </citation>
    <scope>IDENTIFICATION</scope>
</reference>
<organism evidence="3">
    <name type="scientific">Schistosoma curassoni</name>
    <dbReference type="NCBI Taxonomy" id="6186"/>
    <lineage>
        <taxon>Eukaryota</taxon>
        <taxon>Metazoa</taxon>
        <taxon>Spiralia</taxon>
        <taxon>Lophotrochozoa</taxon>
        <taxon>Platyhelminthes</taxon>
        <taxon>Trematoda</taxon>
        <taxon>Digenea</taxon>
        <taxon>Strigeidida</taxon>
        <taxon>Schistosomatoidea</taxon>
        <taxon>Schistosomatidae</taxon>
        <taxon>Schistosoma</taxon>
    </lineage>
</organism>
<dbReference type="EMBL" id="UZAK01035320">
    <property type="protein sequence ID" value="VDP49837.1"/>
    <property type="molecule type" value="Genomic_DNA"/>
</dbReference>
<accession>A0A183KCH0</accession>
<evidence type="ECO:0000313" key="3">
    <source>
        <dbReference type="WBParaSite" id="SCUD_0001271301-mRNA-1"/>
    </source>
</evidence>
<dbReference type="STRING" id="6186.A0A183KCH0"/>
<evidence type="ECO:0000313" key="1">
    <source>
        <dbReference type="EMBL" id="VDP49837.1"/>
    </source>
</evidence>
<dbReference type="SUPFAM" id="SSF56219">
    <property type="entry name" value="DNase I-like"/>
    <property type="match status" value="1"/>
</dbReference>
<protein>
    <submittedName>
        <fullName evidence="1 3">Uncharacterized protein</fullName>
    </submittedName>
</protein>
<gene>
    <name evidence="1" type="ORF">SCUD_LOCUS12710</name>
</gene>
<dbReference type="Gene3D" id="3.60.10.10">
    <property type="entry name" value="Endonuclease/exonuclease/phosphatase"/>
    <property type="match status" value="1"/>
</dbReference>
<keyword evidence="2" id="KW-1185">Reference proteome</keyword>
<proteinExistence type="predicted"/>
<name>A0A183KCH0_9TREM</name>
<dbReference type="InterPro" id="IPR036691">
    <property type="entry name" value="Endo/exonu/phosph_ase_sf"/>
</dbReference>
<sequence>MLLYSGHQKENAPHTQGVALMLSKEARNALIEWESHESRITNSSLKTKKEGITMNFIQYYAPNNDSNDDDKNQFYERLQSIIEKCPGETLTILMGPLNAKVGMDNNGYKDIMERYELTGREK</sequence>
<dbReference type="Proteomes" id="UP000279833">
    <property type="component" value="Unassembled WGS sequence"/>
</dbReference>
<evidence type="ECO:0000313" key="2">
    <source>
        <dbReference type="Proteomes" id="UP000279833"/>
    </source>
</evidence>
<dbReference type="AlphaFoldDB" id="A0A183KCH0"/>
<reference evidence="1 2" key="2">
    <citation type="submission" date="2018-11" db="EMBL/GenBank/DDBJ databases">
        <authorList>
            <consortium name="Pathogen Informatics"/>
        </authorList>
    </citation>
    <scope>NUCLEOTIDE SEQUENCE [LARGE SCALE GENOMIC DNA]</scope>
    <source>
        <strain evidence="1">Dakar</strain>
        <strain evidence="2">Dakar, Senegal</strain>
    </source>
</reference>